<evidence type="ECO:0000313" key="2">
    <source>
        <dbReference type="EMBL" id="SVC29313.1"/>
    </source>
</evidence>
<accession>A0A382L0N3</accession>
<sequence length="164" mass="18938">GIKVSSKFVDPNQPPPPQELFKYTDGFGCFLPCGLDVPGFPRADLYHLEWYVPIDEDHHYYIIAQGTIARSEEDKRLFDKELEDHLAADIWNNDPNADPFGEGSNPGGFNNADVFGREAIHHSYANEDFWNRERLYKPDYSVIQWRMLVHKYARGIQKASQFTS</sequence>
<dbReference type="AlphaFoldDB" id="A0A382L0N3"/>
<organism evidence="2">
    <name type="scientific">marine metagenome</name>
    <dbReference type="NCBI Taxonomy" id="408172"/>
    <lineage>
        <taxon>unclassified sequences</taxon>
        <taxon>metagenomes</taxon>
        <taxon>ecological metagenomes</taxon>
    </lineage>
</organism>
<dbReference type="InterPro" id="IPR021028">
    <property type="entry name" value="Homotrim_ring_OHase_catalytic"/>
</dbReference>
<reference evidence="2" key="1">
    <citation type="submission" date="2018-05" db="EMBL/GenBank/DDBJ databases">
        <authorList>
            <person name="Lanie J.A."/>
            <person name="Ng W.-L."/>
            <person name="Kazmierczak K.M."/>
            <person name="Andrzejewski T.M."/>
            <person name="Davidsen T.M."/>
            <person name="Wayne K.J."/>
            <person name="Tettelin H."/>
            <person name="Glass J.I."/>
            <person name="Rusch D."/>
            <person name="Podicherti R."/>
            <person name="Tsui H.-C.T."/>
            <person name="Winkler M.E."/>
        </authorList>
    </citation>
    <scope>NUCLEOTIDE SEQUENCE</scope>
</reference>
<dbReference type="Gene3D" id="3.90.380.10">
    <property type="entry name" value="Naphthalene 1,2-dioxygenase Alpha Subunit, Chain A, domain 1"/>
    <property type="match status" value="1"/>
</dbReference>
<feature type="domain" description="Homotrimeric ring hydroxylase catalytic" evidence="1">
    <location>
        <begin position="28"/>
        <end position="157"/>
    </location>
</feature>
<dbReference type="Pfam" id="PF11723">
    <property type="entry name" value="Aromatic_hydrox"/>
    <property type="match status" value="1"/>
</dbReference>
<evidence type="ECO:0000259" key="1">
    <source>
        <dbReference type="Pfam" id="PF11723"/>
    </source>
</evidence>
<proteinExistence type="predicted"/>
<protein>
    <recommendedName>
        <fullName evidence="1">Homotrimeric ring hydroxylase catalytic domain-containing protein</fullName>
    </recommendedName>
</protein>
<dbReference type="EMBL" id="UINC01083525">
    <property type="protein sequence ID" value="SVC29313.1"/>
    <property type="molecule type" value="Genomic_DNA"/>
</dbReference>
<name>A0A382L0N3_9ZZZZ</name>
<gene>
    <name evidence="2" type="ORF">METZ01_LOCUS282167</name>
</gene>
<feature type="non-terminal residue" evidence="2">
    <location>
        <position position="1"/>
    </location>
</feature>
<dbReference type="SUPFAM" id="SSF55961">
    <property type="entry name" value="Bet v1-like"/>
    <property type="match status" value="1"/>
</dbReference>